<dbReference type="AlphaFoldDB" id="A0A4U7JB88"/>
<evidence type="ECO:0000256" key="6">
    <source>
        <dbReference type="ARBA" id="ARBA00023001"/>
    </source>
</evidence>
<sequence>MKSFIFKKAAFLLAIAILISAFPITDSFAYWEVIASNFDKGEGLPWHVVVNEPAKAISDISDGKYKITILNAGLNRWDIMFRHRGLTIEKGHQYKVKFTVVASENCKIYAKVGDQGEPFEEYWNYNNRSWSPINLQANVPLTVEENFTMYNATKDVCEFSFFLGGDMSLSEQQYTVAFDDIYLIDLLAPPPPPLPSEPTNEIRVNQEGYFPTLNKIATLVSDSTTPVSWNLVNSAGKIVASGSSKVKGLDTSSGDNVHIIDFSSYMTVGSGYKLISGEFESLPFDISNELYSDLKYDAIKYFYHNRSGINIQMPYADKSELSRSAINPKDVVSLDPRNSNTDNYTLDITGGWNDDEGNGKCVVNSSIATWTLMNKYEQALYNGNVEVSPYADITMNIPESGNGIPDILDEARYNLQAMLKMQVPAGKSLSGMVHHKVSDRRVLSLTGVETVRFLQPPSTAATLDLAAVAAQASRLFKNYDSEFANQCLVAAETAWDAAIANPELFVPFTYGVLDKEYGDDYVGDEFYWAASELYITTGKAKYLDYIKNSQHFLEVPTKLTEGIDIDTTGCFDWCNTAGMGTLSLSMAPTKLTVSDFKTIKENIIKAADKFIAIADSQGYGVPIEECAIDNSGSRGFPYCSNSYILNEAIVMAYAYELSGNIKYLNGMTSAMDYILGRNPMLQSYITGYGDNPLENPHHMYWSYQDDNSTPKPPAGVLSSGPNSGLQDSWVKGTGWNSRTRPPEKCFMDNIYSWSTNDSELNLNAPLVWVSAYLDENVIKTPPPPPPFFGDINDDDSIDALDLAAVKKYLLSQGDFLLNVERADVNGDGSVDALDYALLKQYLLGIIKYFPVEEMRV</sequence>
<protein>
    <recommendedName>
        <fullName evidence="3">cellulase</fullName>
        <ecNumber evidence="3">3.2.1.4</ecNumber>
    </recommendedName>
</protein>
<evidence type="ECO:0000256" key="3">
    <source>
        <dbReference type="ARBA" id="ARBA00012601"/>
    </source>
</evidence>
<dbReference type="Gene3D" id="1.50.10.10">
    <property type="match status" value="1"/>
</dbReference>
<dbReference type="SUPFAM" id="SSF81296">
    <property type="entry name" value="E set domains"/>
    <property type="match status" value="1"/>
</dbReference>
<dbReference type="InterPro" id="IPR018247">
    <property type="entry name" value="EF_Hand_1_Ca_BS"/>
</dbReference>
<dbReference type="InterPro" id="IPR002105">
    <property type="entry name" value="Dockerin_1_rpt"/>
</dbReference>
<name>A0A4U7JB88_9FIRM</name>
<dbReference type="Pfam" id="PF02927">
    <property type="entry name" value="CelD_N"/>
    <property type="match status" value="1"/>
</dbReference>
<dbReference type="RefSeq" id="WP_137699056.1">
    <property type="nucleotide sequence ID" value="NZ_CP061336.1"/>
</dbReference>
<dbReference type="Pfam" id="PF02018">
    <property type="entry name" value="CBM_4_9"/>
    <property type="match status" value="1"/>
</dbReference>
<organism evidence="10 11">
    <name type="scientific">Ruminiclostridium herbifermentans</name>
    <dbReference type="NCBI Taxonomy" id="2488810"/>
    <lineage>
        <taxon>Bacteria</taxon>
        <taxon>Bacillati</taxon>
        <taxon>Bacillota</taxon>
        <taxon>Clostridia</taxon>
        <taxon>Eubacteriales</taxon>
        <taxon>Oscillospiraceae</taxon>
        <taxon>Ruminiclostridium</taxon>
    </lineage>
</organism>
<accession>A0A4U7JB88</accession>
<dbReference type="PROSITE" id="PS51766">
    <property type="entry name" value="DOCKERIN"/>
    <property type="match status" value="1"/>
</dbReference>
<keyword evidence="11" id="KW-1185">Reference proteome</keyword>
<dbReference type="InterPro" id="IPR012341">
    <property type="entry name" value="6hp_glycosidase-like_sf"/>
</dbReference>
<evidence type="ECO:0000313" key="10">
    <source>
        <dbReference type="EMBL" id="QNU67297.1"/>
    </source>
</evidence>
<keyword evidence="8" id="KW-0326">Glycosidase</keyword>
<dbReference type="SUPFAM" id="SSF63446">
    <property type="entry name" value="Type I dockerin domain"/>
    <property type="match status" value="1"/>
</dbReference>
<dbReference type="InterPro" id="IPR014756">
    <property type="entry name" value="Ig_E-set"/>
</dbReference>
<evidence type="ECO:0000256" key="5">
    <source>
        <dbReference type="ARBA" id="ARBA00022801"/>
    </source>
</evidence>
<dbReference type="Pfam" id="PF00759">
    <property type="entry name" value="Glyco_hydro_9"/>
    <property type="match status" value="1"/>
</dbReference>
<dbReference type="EC" id="3.2.1.4" evidence="3"/>
<keyword evidence="6" id="KW-0136">Cellulose degradation</keyword>
<keyword evidence="9" id="KW-0624">Polysaccharide degradation</keyword>
<gene>
    <name evidence="10" type="ORF">EHE19_001780</name>
</gene>
<dbReference type="CDD" id="cd02850">
    <property type="entry name" value="E_set_Cellulase_N"/>
    <property type="match status" value="1"/>
</dbReference>
<dbReference type="GO" id="GO:0030245">
    <property type="term" value="P:cellulose catabolic process"/>
    <property type="evidence" value="ECO:0007669"/>
    <property type="project" value="UniProtKB-KW"/>
</dbReference>
<evidence type="ECO:0000313" key="11">
    <source>
        <dbReference type="Proteomes" id="UP000306409"/>
    </source>
</evidence>
<dbReference type="PANTHER" id="PTHR22298">
    <property type="entry name" value="ENDO-1,4-BETA-GLUCANASE"/>
    <property type="match status" value="1"/>
</dbReference>
<dbReference type="Pfam" id="PF00404">
    <property type="entry name" value="Dockerin_1"/>
    <property type="match status" value="1"/>
</dbReference>
<keyword evidence="4" id="KW-0732">Signal</keyword>
<reference evidence="10 11" key="1">
    <citation type="submission" date="2020-09" db="EMBL/GenBank/DDBJ databases">
        <title>Characterization and genome sequencing of Ruminiclostridium sp. nov. MA18.</title>
        <authorList>
            <person name="Rettenmaier R."/>
            <person name="Kowollik M.-L."/>
            <person name="Liebl W."/>
            <person name="Zverlov V."/>
        </authorList>
    </citation>
    <scope>NUCLEOTIDE SEQUENCE [LARGE SCALE GENOMIC DNA]</scope>
    <source>
        <strain evidence="10 11">MA18</strain>
    </source>
</reference>
<evidence type="ECO:0000256" key="1">
    <source>
        <dbReference type="ARBA" id="ARBA00000966"/>
    </source>
</evidence>
<evidence type="ECO:0000256" key="4">
    <source>
        <dbReference type="ARBA" id="ARBA00022729"/>
    </source>
</evidence>
<dbReference type="InterPro" id="IPR003305">
    <property type="entry name" value="CenC_carb-bd"/>
</dbReference>
<dbReference type="InterPro" id="IPR008928">
    <property type="entry name" value="6-hairpin_glycosidase_sf"/>
</dbReference>
<dbReference type="InterPro" id="IPR001701">
    <property type="entry name" value="Glyco_hydro_9"/>
</dbReference>
<comment type="similarity">
    <text evidence="2">Belongs to the glycosyl hydrolase 9 (cellulase E) family.</text>
</comment>
<dbReference type="CDD" id="cd14256">
    <property type="entry name" value="Dockerin_I"/>
    <property type="match status" value="1"/>
</dbReference>
<dbReference type="InterPro" id="IPR016134">
    <property type="entry name" value="Dockerin_dom"/>
</dbReference>
<comment type="catalytic activity">
    <reaction evidence="1">
        <text>Endohydrolysis of (1-&gt;4)-beta-D-glucosidic linkages in cellulose, lichenin and cereal beta-D-glucans.</text>
        <dbReference type="EC" id="3.2.1.4"/>
    </reaction>
</comment>
<dbReference type="PROSITE" id="PS00018">
    <property type="entry name" value="EF_HAND_1"/>
    <property type="match status" value="1"/>
</dbReference>
<evidence type="ECO:0000256" key="9">
    <source>
        <dbReference type="ARBA" id="ARBA00023326"/>
    </source>
</evidence>
<keyword evidence="5 10" id="KW-0378">Hydrolase</keyword>
<dbReference type="InterPro" id="IPR004197">
    <property type="entry name" value="Cellulase_Ig-like"/>
</dbReference>
<dbReference type="GO" id="GO:0008810">
    <property type="term" value="F:cellulase activity"/>
    <property type="evidence" value="ECO:0007669"/>
    <property type="project" value="UniProtKB-EC"/>
</dbReference>
<dbReference type="SUPFAM" id="SSF48208">
    <property type="entry name" value="Six-hairpin glycosidases"/>
    <property type="match status" value="1"/>
</dbReference>
<dbReference type="InterPro" id="IPR013783">
    <property type="entry name" value="Ig-like_fold"/>
</dbReference>
<evidence type="ECO:0000256" key="8">
    <source>
        <dbReference type="ARBA" id="ARBA00023295"/>
    </source>
</evidence>
<dbReference type="InterPro" id="IPR036439">
    <property type="entry name" value="Dockerin_dom_sf"/>
</dbReference>
<evidence type="ECO:0000256" key="7">
    <source>
        <dbReference type="ARBA" id="ARBA00023277"/>
    </source>
</evidence>
<dbReference type="Gene3D" id="2.60.120.260">
    <property type="entry name" value="Galactose-binding domain-like"/>
    <property type="match status" value="1"/>
</dbReference>
<dbReference type="Proteomes" id="UP000306409">
    <property type="component" value="Chromosome"/>
</dbReference>
<proteinExistence type="inferred from homology"/>
<dbReference type="SUPFAM" id="SSF49785">
    <property type="entry name" value="Galactose-binding domain-like"/>
    <property type="match status" value="1"/>
</dbReference>
<dbReference type="OrthoDB" id="9758662at2"/>
<dbReference type="Gene3D" id="2.60.40.10">
    <property type="entry name" value="Immunoglobulins"/>
    <property type="match status" value="1"/>
</dbReference>
<evidence type="ECO:0000256" key="2">
    <source>
        <dbReference type="ARBA" id="ARBA00007072"/>
    </source>
</evidence>
<keyword evidence="7" id="KW-0119">Carbohydrate metabolism</keyword>
<dbReference type="InterPro" id="IPR008979">
    <property type="entry name" value="Galactose-bd-like_sf"/>
</dbReference>
<dbReference type="KEGG" id="rher:EHE19_001780"/>
<dbReference type="EMBL" id="CP061336">
    <property type="protein sequence ID" value="QNU67297.1"/>
    <property type="molecule type" value="Genomic_DNA"/>
</dbReference>
<dbReference type="Gene3D" id="1.10.1330.10">
    <property type="entry name" value="Dockerin domain"/>
    <property type="match status" value="1"/>
</dbReference>